<evidence type="ECO:0000259" key="1">
    <source>
        <dbReference type="Pfam" id="PF19054"/>
    </source>
</evidence>
<dbReference type="EMBL" id="MSIF01000042">
    <property type="protein sequence ID" value="OLF04543.1"/>
    <property type="molecule type" value="Genomic_DNA"/>
</dbReference>
<dbReference type="InterPro" id="IPR043917">
    <property type="entry name" value="DUF5753"/>
</dbReference>
<accession>A0A7Z0WE12</accession>
<dbReference type="Pfam" id="PF19054">
    <property type="entry name" value="DUF5753"/>
    <property type="match status" value="1"/>
</dbReference>
<feature type="domain" description="DUF5753" evidence="1">
    <location>
        <begin position="44"/>
        <end position="215"/>
    </location>
</feature>
<dbReference type="AlphaFoldDB" id="A0A7Z0WE12"/>
<name>A0A7Z0WE12_9PSEU</name>
<protein>
    <recommendedName>
        <fullName evidence="1">DUF5753 domain-containing protein</fullName>
    </recommendedName>
</protein>
<sequence length="224" mass="24469">MVRVLDELGTPADVRERILGLRRDADDAPGQLTAGATTLGGSLTQLVKHEAAASRIVDVAPLLVPGLLQTSDYARAIMGDVPDADTRVALRAGRREILTRRSPVEFLALVDTEALVRPIAPRDVMVEQMHHLLTMARRPNVTIQLISSTRPGFHPGLAGPFELIGFPKARPIVLLEHHRSSLFLWEERDVAAFLEASEEIRQAAMTPAESTGIIENIVHGMETT</sequence>
<dbReference type="Proteomes" id="UP000185696">
    <property type="component" value="Unassembled WGS sequence"/>
</dbReference>
<comment type="caution">
    <text evidence="2">The sequence shown here is derived from an EMBL/GenBank/DDBJ whole genome shotgun (WGS) entry which is preliminary data.</text>
</comment>
<evidence type="ECO:0000313" key="3">
    <source>
        <dbReference type="Proteomes" id="UP000185696"/>
    </source>
</evidence>
<evidence type="ECO:0000313" key="2">
    <source>
        <dbReference type="EMBL" id="OLF04543.1"/>
    </source>
</evidence>
<proteinExistence type="predicted"/>
<reference evidence="2 3" key="1">
    <citation type="submission" date="2016-12" db="EMBL/GenBank/DDBJ databases">
        <title>The draft genome sequence of Actinophytocola xinjiangensis.</title>
        <authorList>
            <person name="Wang W."/>
            <person name="Yuan L."/>
        </authorList>
    </citation>
    <scope>NUCLEOTIDE SEQUENCE [LARGE SCALE GENOMIC DNA]</scope>
    <source>
        <strain evidence="2 3">CGMCC 4.4663</strain>
    </source>
</reference>
<keyword evidence="3" id="KW-1185">Reference proteome</keyword>
<gene>
    <name evidence="2" type="ORF">BLA60_40340</name>
</gene>
<organism evidence="2 3">
    <name type="scientific">Actinophytocola xinjiangensis</name>
    <dbReference type="NCBI Taxonomy" id="485602"/>
    <lineage>
        <taxon>Bacteria</taxon>
        <taxon>Bacillati</taxon>
        <taxon>Actinomycetota</taxon>
        <taxon>Actinomycetes</taxon>
        <taxon>Pseudonocardiales</taxon>
        <taxon>Pseudonocardiaceae</taxon>
    </lineage>
</organism>